<dbReference type="Proteomes" id="UP000009169">
    <property type="component" value="Unassembled WGS sequence"/>
</dbReference>
<feature type="region of interest" description="Disordered" evidence="1">
    <location>
        <begin position="1"/>
        <end position="20"/>
    </location>
</feature>
<dbReference type="AlphaFoldDB" id="F2PQK4"/>
<keyword evidence="3" id="KW-1185">Reference proteome</keyword>
<name>F2PQK4_TRIEC</name>
<protein>
    <submittedName>
        <fullName evidence="2">Uncharacterized protein</fullName>
    </submittedName>
</protein>
<sequence>MATPAGIKPKGPVMPTSFPQFSKHPPELQLKVEEEAFYAATLMQRVTEGCINLLKKMRGILEMFTCAAWSPRSTEEIDLPHNPIPKCSRVWLPECDYLERSRTWDETMGQMEATMEPPRMRNALRHELAKEAANFPPRLHERVFICKGLNIDALRDVTPNPGLKIVIDKTILEKKNAGCSC</sequence>
<organism evidence="2 3">
    <name type="scientific">Trichophyton equinum (strain ATCC MYA-4606 / CBS 127.97)</name>
    <name type="common">Horse ringworm fungus</name>
    <dbReference type="NCBI Taxonomy" id="559882"/>
    <lineage>
        <taxon>Eukaryota</taxon>
        <taxon>Fungi</taxon>
        <taxon>Dikarya</taxon>
        <taxon>Ascomycota</taxon>
        <taxon>Pezizomycotina</taxon>
        <taxon>Eurotiomycetes</taxon>
        <taxon>Eurotiomycetidae</taxon>
        <taxon>Onygenales</taxon>
        <taxon>Arthrodermataceae</taxon>
        <taxon>Trichophyton</taxon>
    </lineage>
</organism>
<dbReference type="OrthoDB" id="4798927at2759"/>
<dbReference type="eggNOG" id="ENOG502STS4">
    <property type="taxonomic scope" value="Eukaryota"/>
</dbReference>
<gene>
    <name evidence="2" type="ORF">TEQG_03205</name>
</gene>
<evidence type="ECO:0000313" key="3">
    <source>
        <dbReference type="Proteomes" id="UP000009169"/>
    </source>
</evidence>
<accession>F2PQK4</accession>
<proteinExistence type="predicted"/>
<dbReference type="VEuPathDB" id="FungiDB:TEQG_03205"/>
<evidence type="ECO:0000256" key="1">
    <source>
        <dbReference type="SAM" id="MobiDB-lite"/>
    </source>
</evidence>
<dbReference type="EMBL" id="DS995731">
    <property type="protein sequence ID" value="EGE04172.1"/>
    <property type="molecule type" value="Genomic_DNA"/>
</dbReference>
<dbReference type="HOGENOM" id="CLU_1490025_0_0_1"/>
<reference evidence="3" key="1">
    <citation type="journal article" date="2012" name="MBio">
        <title>Comparative genome analysis of Trichophyton rubrum and related dermatophytes reveals candidate genes involved in infection.</title>
        <authorList>
            <person name="Martinez D.A."/>
            <person name="Oliver B.G."/>
            <person name="Graeser Y."/>
            <person name="Goldberg J.M."/>
            <person name="Li W."/>
            <person name="Martinez-Rossi N.M."/>
            <person name="Monod M."/>
            <person name="Shelest E."/>
            <person name="Barton R.C."/>
            <person name="Birch E."/>
            <person name="Brakhage A.A."/>
            <person name="Chen Z."/>
            <person name="Gurr S.J."/>
            <person name="Heiman D."/>
            <person name="Heitman J."/>
            <person name="Kosti I."/>
            <person name="Rossi A."/>
            <person name="Saif S."/>
            <person name="Samalova M."/>
            <person name="Saunders C.W."/>
            <person name="Shea T."/>
            <person name="Summerbell R.C."/>
            <person name="Xu J."/>
            <person name="Young S."/>
            <person name="Zeng Q."/>
            <person name="Birren B.W."/>
            <person name="Cuomo C.A."/>
            <person name="White T.C."/>
        </authorList>
    </citation>
    <scope>NUCLEOTIDE SEQUENCE [LARGE SCALE GENOMIC DNA]</scope>
    <source>
        <strain evidence="3">ATCC MYA-4606 / CBS 127.97</strain>
    </source>
</reference>
<evidence type="ECO:0000313" key="2">
    <source>
        <dbReference type="EMBL" id="EGE04172.1"/>
    </source>
</evidence>